<dbReference type="EMBL" id="LAZR01000042">
    <property type="protein sequence ID" value="KKO00136.1"/>
    <property type="molecule type" value="Genomic_DNA"/>
</dbReference>
<gene>
    <name evidence="1" type="ORF">LCGC14_0129020</name>
</gene>
<reference evidence="1" key="1">
    <citation type="journal article" date="2015" name="Nature">
        <title>Complex archaea that bridge the gap between prokaryotes and eukaryotes.</title>
        <authorList>
            <person name="Spang A."/>
            <person name="Saw J.H."/>
            <person name="Jorgensen S.L."/>
            <person name="Zaremba-Niedzwiedzka K."/>
            <person name="Martijn J."/>
            <person name="Lind A.E."/>
            <person name="van Eijk R."/>
            <person name="Schleper C."/>
            <person name="Guy L."/>
            <person name="Ettema T.J."/>
        </authorList>
    </citation>
    <scope>NUCLEOTIDE SEQUENCE</scope>
</reference>
<dbReference type="Pfam" id="PF15891">
    <property type="entry name" value="Nuc_deoxyri_tr2"/>
    <property type="match status" value="1"/>
</dbReference>
<dbReference type="InterPro" id="IPR039470">
    <property type="entry name" value="Nuc_deoxyri_tr2"/>
</dbReference>
<organism evidence="1">
    <name type="scientific">marine sediment metagenome</name>
    <dbReference type="NCBI Taxonomy" id="412755"/>
    <lineage>
        <taxon>unclassified sequences</taxon>
        <taxon>metagenomes</taxon>
        <taxon>ecological metagenomes</taxon>
    </lineage>
</organism>
<accession>A0A0F9V4F9</accession>
<proteinExistence type="predicted"/>
<evidence type="ECO:0000313" key="1">
    <source>
        <dbReference type="EMBL" id="KKO00136.1"/>
    </source>
</evidence>
<dbReference type="SUPFAM" id="SSF52309">
    <property type="entry name" value="N-(deoxy)ribosyltransferase-like"/>
    <property type="match status" value="1"/>
</dbReference>
<dbReference type="Gene3D" id="3.40.50.450">
    <property type="match status" value="1"/>
</dbReference>
<sequence length="143" mass="16297">MIYNSTIPLPEKAIGEKYVFLAGSMDVNTTTNWRTQCITALENSHHIFDPTHKDHDSLNKLEMENHINWELDAINRADIIILNFLPNALSPITLVELGLYVASGKLIVICPKEFYKNTYVTTLCKKYNTPIFLSIEQALNTIQ</sequence>
<name>A0A0F9V4F9_9ZZZZ</name>
<protein>
    <recommendedName>
        <fullName evidence="2">Nucleoside 2-deoxyribosyltransferase</fullName>
    </recommendedName>
</protein>
<comment type="caution">
    <text evidence="1">The sequence shown here is derived from an EMBL/GenBank/DDBJ whole genome shotgun (WGS) entry which is preliminary data.</text>
</comment>
<dbReference type="AlphaFoldDB" id="A0A0F9V4F9"/>
<evidence type="ECO:0008006" key="2">
    <source>
        <dbReference type="Google" id="ProtNLM"/>
    </source>
</evidence>